<accession>A0A9P9KFN2</accession>
<evidence type="ECO:0000313" key="2">
    <source>
        <dbReference type="EMBL" id="KAH7255480.1"/>
    </source>
</evidence>
<keyword evidence="3" id="KW-1185">Reference proteome</keyword>
<sequence length="53" mass="5703">MNPRNFMAPGAAFTMACVLLVYTRSSIHSARDQAQKSSKLPGNGEHAPRRGSS</sequence>
<gene>
    <name evidence="2" type="ORF">BKA55DRAFT_564183</name>
</gene>
<evidence type="ECO:0000256" key="1">
    <source>
        <dbReference type="SAM" id="MobiDB-lite"/>
    </source>
</evidence>
<dbReference type="OrthoDB" id="5304367at2759"/>
<feature type="region of interest" description="Disordered" evidence="1">
    <location>
        <begin position="28"/>
        <end position="53"/>
    </location>
</feature>
<dbReference type="EMBL" id="JAGMUX010000006">
    <property type="protein sequence ID" value="KAH7255480.1"/>
    <property type="molecule type" value="Genomic_DNA"/>
</dbReference>
<proteinExistence type="predicted"/>
<dbReference type="RefSeq" id="XP_046051049.1">
    <property type="nucleotide sequence ID" value="XM_046192471.1"/>
</dbReference>
<organism evidence="2 3">
    <name type="scientific">Fusarium redolens</name>
    <dbReference type="NCBI Taxonomy" id="48865"/>
    <lineage>
        <taxon>Eukaryota</taxon>
        <taxon>Fungi</taxon>
        <taxon>Dikarya</taxon>
        <taxon>Ascomycota</taxon>
        <taxon>Pezizomycotina</taxon>
        <taxon>Sordariomycetes</taxon>
        <taxon>Hypocreomycetidae</taxon>
        <taxon>Hypocreales</taxon>
        <taxon>Nectriaceae</taxon>
        <taxon>Fusarium</taxon>
        <taxon>Fusarium redolens species complex</taxon>
    </lineage>
</organism>
<reference evidence="2" key="1">
    <citation type="journal article" date="2021" name="Nat. Commun.">
        <title>Genetic determinants of endophytism in the Arabidopsis root mycobiome.</title>
        <authorList>
            <person name="Mesny F."/>
            <person name="Miyauchi S."/>
            <person name="Thiergart T."/>
            <person name="Pickel B."/>
            <person name="Atanasova L."/>
            <person name="Karlsson M."/>
            <person name="Huettel B."/>
            <person name="Barry K.W."/>
            <person name="Haridas S."/>
            <person name="Chen C."/>
            <person name="Bauer D."/>
            <person name="Andreopoulos W."/>
            <person name="Pangilinan J."/>
            <person name="LaButti K."/>
            <person name="Riley R."/>
            <person name="Lipzen A."/>
            <person name="Clum A."/>
            <person name="Drula E."/>
            <person name="Henrissat B."/>
            <person name="Kohler A."/>
            <person name="Grigoriev I.V."/>
            <person name="Martin F.M."/>
            <person name="Hacquard S."/>
        </authorList>
    </citation>
    <scope>NUCLEOTIDE SEQUENCE</scope>
    <source>
        <strain evidence="2">MPI-CAGE-AT-0023</strain>
    </source>
</reference>
<dbReference type="Proteomes" id="UP000720189">
    <property type="component" value="Unassembled WGS sequence"/>
</dbReference>
<dbReference type="GeneID" id="70222425"/>
<evidence type="ECO:0000313" key="3">
    <source>
        <dbReference type="Proteomes" id="UP000720189"/>
    </source>
</evidence>
<dbReference type="PROSITE" id="PS51257">
    <property type="entry name" value="PROKAR_LIPOPROTEIN"/>
    <property type="match status" value="1"/>
</dbReference>
<name>A0A9P9KFN2_FUSRE</name>
<comment type="caution">
    <text evidence="2">The sequence shown here is derived from an EMBL/GenBank/DDBJ whole genome shotgun (WGS) entry which is preliminary data.</text>
</comment>
<protein>
    <submittedName>
        <fullName evidence="2">Uncharacterized protein</fullName>
    </submittedName>
</protein>
<dbReference type="AlphaFoldDB" id="A0A9P9KFN2"/>